<evidence type="ECO:0000313" key="3">
    <source>
        <dbReference type="Proteomes" id="UP000466442"/>
    </source>
</evidence>
<dbReference type="Proteomes" id="UP000466442">
    <property type="component" value="Unassembled WGS sequence"/>
</dbReference>
<dbReference type="PANTHER" id="PTHR33244">
    <property type="entry name" value="INTEGRASE CATALYTIC DOMAIN-CONTAINING PROTEIN-RELATED"/>
    <property type="match status" value="1"/>
</dbReference>
<name>A0A8S9XLB5_APOLU</name>
<protein>
    <submittedName>
        <fullName evidence="2">Uncharacterized protein</fullName>
    </submittedName>
</protein>
<proteinExistence type="predicted"/>
<dbReference type="EMBL" id="WIXP02000007">
    <property type="protein sequence ID" value="KAF6208375.1"/>
    <property type="molecule type" value="Genomic_DNA"/>
</dbReference>
<dbReference type="OrthoDB" id="2286242at2759"/>
<feature type="region of interest" description="Disordered" evidence="1">
    <location>
        <begin position="175"/>
        <end position="205"/>
    </location>
</feature>
<evidence type="ECO:0000256" key="1">
    <source>
        <dbReference type="SAM" id="MobiDB-lite"/>
    </source>
</evidence>
<comment type="caution">
    <text evidence="2">The sequence shown here is derived from an EMBL/GenBank/DDBJ whole genome shotgun (WGS) entry which is preliminary data.</text>
</comment>
<organism evidence="2 3">
    <name type="scientific">Apolygus lucorum</name>
    <name type="common">Small green plant bug</name>
    <name type="synonym">Lygocoris lucorum</name>
    <dbReference type="NCBI Taxonomy" id="248454"/>
    <lineage>
        <taxon>Eukaryota</taxon>
        <taxon>Metazoa</taxon>
        <taxon>Ecdysozoa</taxon>
        <taxon>Arthropoda</taxon>
        <taxon>Hexapoda</taxon>
        <taxon>Insecta</taxon>
        <taxon>Pterygota</taxon>
        <taxon>Neoptera</taxon>
        <taxon>Paraneoptera</taxon>
        <taxon>Hemiptera</taxon>
        <taxon>Heteroptera</taxon>
        <taxon>Panheteroptera</taxon>
        <taxon>Cimicomorpha</taxon>
        <taxon>Miridae</taxon>
        <taxon>Mirini</taxon>
        <taxon>Apolygus</taxon>
    </lineage>
</organism>
<accession>A0A8S9XLB5</accession>
<reference evidence="2" key="1">
    <citation type="journal article" date="2021" name="Mol. Ecol. Resour.">
        <title>Apolygus lucorum genome provides insights into omnivorousness and mesophyll feeding.</title>
        <authorList>
            <person name="Liu Y."/>
            <person name="Liu H."/>
            <person name="Wang H."/>
            <person name="Huang T."/>
            <person name="Liu B."/>
            <person name="Yang B."/>
            <person name="Yin L."/>
            <person name="Li B."/>
            <person name="Zhang Y."/>
            <person name="Zhang S."/>
            <person name="Jiang F."/>
            <person name="Zhang X."/>
            <person name="Ren Y."/>
            <person name="Wang B."/>
            <person name="Wang S."/>
            <person name="Lu Y."/>
            <person name="Wu K."/>
            <person name="Fan W."/>
            <person name="Wang G."/>
        </authorList>
    </citation>
    <scope>NUCLEOTIDE SEQUENCE</scope>
    <source>
        <strain evidence="2">12Hb</strain>
    </source>
</reference>
<evidence type="ECO:0000313" key="2">
    <source>
        <dbReference type="EMBL" id="KAF6208375.1"/>
    </source>
</evidence>
<sequence>MLMYRNWCSRVTMTTVHLSMTNSECLVRDVLKLGLKDKDLQERLFRVPDLTLNKTVELCRAAELGRNSKTKIPVHYKLLEPEIRSNVQDKVVRRTSDLKRFYDRNAKTLSDLSIDDRILVWDFDRNVWEPGIVVDEGPGPRSYFVKLVGASTSSYQFLRNRKFLRKWGCGDDVEVDRGSQSVDDSEHLTGPIASEQTPEEDSTEEVVERARPAMHTRPPVCLQDYVCQ</sequence>
<keyword evidence="3" id="KW-1185">Reference proteome</keyword>
<dbReference type="PANTHER" id="PTHR33244:SF3">
    <property type="entry name" value="PEPTIDASE A2 DOMAIN-CONTAINING PROTEIN"/>
    <property type="match status" value="1"/>
</dbReference>
<dbReference type="AlphaFoldDB" id="A0A8S9XLB5"/>
<gene>
    <name evidence="2" type="ORF">GE061_016829</name>
</gene>